<dbReference type="InterPro" id="IPR000711">
    <property type="entry name" value="ATPase_OSCP/dsu"/>
</dbReference>
<evidence type="ECO:0000256" key="2">
    <source>
        <dbReference type="ARBA" id="ARBA00022448"/>
    </source>
</evidence>
<keyword evidence="4 8" id="KW-0406">Ion transport</keyword>
<keyword evidence="2 8" id="KW-0813">Transport</keyword>
<evidence type="ECO:0000256" key="8">
    <source>
        <dbReference type="HAMAP-Rule" id="MF_01416"/>
    </source>
</evidence>
<dbReference type="NCBIfam" id="TIGR01145">
    <property type="entry name" value="ATP_synt_delta"/>
    <property type="match status" value="1"/>
</dbReference>
<evidence type="ECO:0000313" key="9">
    <source>
        <dbReference type="EMBL" id="WAW15071.1"/>
    </source>
</evidence>
<name>A0ABY7JNW8_9FIRM</name>
<proteinExistence type="inferred from homology"/>
<dbReference type="RefSeq" id="WP_269311764.1">
    <property type="nucleotide sequence ID" value="NZ_CP114052.1"/>
</dbReference>
<comment type="subcellular location">
    <subcellularLocation>
        <location evidence="8">Cell membrane</location>
        <topology evidence="8">Peripheral membrane protein</topology>
    </subcellularLocation>
    <subcellularLocation>
        <location evidence="1">Membrane</location>
    </subcellularLocation>
</comment>
<dbReference type="PRINTS" id="PR00125">
    <property type="entry name" value="ATPASEDELTA"/>
</dbReference>
<dbReference type="Proteomes" id="UP001164187">
    <property type="component" value="Chromosome"/>
</dbReference>
<evidence type="ECO:0000256" key="5">
    <source>
        <dbReference type="ARBA" id="ARBA00023136"/>
    </source>
</evidence>
<dbReference type="HAMAP" id="MF_01416">
    <property type="entry name" value="ATP_synth_delta_bact"/>
    <property type="match status" value="1"/>
</dbReference>
<dbReference type="SUPFAM" id="SSF47928">
    <property type="entry name" value="N-terminal domain of the delta subunit of the F1F0-ATP synthase"/>
    <property type="match status" value="1"/>
</dbReference>
<dbReference type="Pfam" id="PF00213">
    <property type="entry name" value="OSCP"/>
    <property type="match status" value="1"/>
</dbReference>
<keyword evidence="3 8" id="KW-0375">Hydrogen ion transport</keyword>
<evidence type="ECO:0000256" key="3">
    <source>
        <dbReference type="ARBA" id="ARBA00022781"/>
    </source>
</evidence>
<evidence type="ECO:0000256" key="7">
    <source>
        <dbReference type="ARBA" id="ARBA00023310"/>
    </source>
</evidence>
<protein>
    <recommendedName>
        <fullName evidence="8">ATP synthase subunit delta</fullName>
    </recommendedName>
    <alternativeName>
        <fullName evidence="8">ATP synthase F(1) sector subunit delta</fullName>
    </alternativeName>
    <alternativeName>
        <fullName evidence="8">F-type ATPase subunit delta</fullName>
        <shortName evidence="8">F-ATPase subunit delta</shortName>
    </alternativeName>
</protein>
<sequence>MKNQVATRYAQALFDLADEEKKISEIYQELTEILSLINSNSELKDVLKSPFVTKEEKRNIADQIFEGSLSKTTRNFMMVLIDNNRTIDLSSITVAYKELLNNKHNIEEGVVITAIPLSEDKISELEHKLSAKYNKNIKLTNKIDESIIGGALVKIGNEEIDGTVKSRLDDLKSDLSRVIS</sequence>
<evidence type="ECO:0000313" key="10">
    <source>
        <dbReference type="Proteomes" id="UP001164187"/>
    </source>
</evidence>
<dbReference type="SUPFAM" id="SSF160527">
    <property type="entry name" value="V-type ATPase subunit E-like"/>
    <property type="match status" value="1"/>
</dbReference>
<gene>
    <name evidence="8" type="primary">atpH</name>
    <name evidence="9" type="ORF">O0R46_01090</name>
</gene>
<comment type="similarity">
    <text evidence="8">Belongs to the ATPase delta chain family.</text>
</comment>
<dbReference type="PANTHER" id="PTHR11910">
    <property type="entry name" value="ATP SYNTHASE DELTA CHAIN"/>
    <property type="match status" value="1"/>
</dbReference>
<accession>A0ABY7JNW8</accession>
<evidence type="ECO:0000256" key="1">
    <source>
        <dbReference type="ARBA" id="ARBA00004370"/>
    </source>
</evidence>
<dbReference type="InterPro" id="IPR026015">
    <property type="entry name" value="ATP_synth_OSCP/delta_N_sf"/>
</dbReference>
<keyword evidence="5 8" id="KW-0472">Membrane</keyword>
<comment type="function">
    <text evidence="8">This protein is part of the stalk that links CF(0) to CF(1). It either transmits conformational changes from CF(0) to CF(1) or is implicated in proton conduction.</text>
</comment>
<keyword evidence="10" id="KW-1185">Reference proteome</keyword>
<dbReference type="Gene3D" id="1.10.520.20">
    <property type="entry name" value="N-terminal domain of the delta subunit of the F1F0-ATP synthase"/>
    <property type="match status" value="1"/>
</dbReference>
<keyword evidence="6 8" id="KW-0139">CF(1)</keyword>
<organism evidence="9 10">
    <name type="scientific">Peptostreptococcus equinus</name>
    <dbReference type="NCBI Taxonomy" id="3003601"/>
    <lineage>
        <taxon>Bacteria</taxon>
        <taxon>Bacillati</taxon>
        <taxon>Bacillota</taxon>
        <taxon>Clostridia</taxon>
        <taxon>Peptostreptococcales</taxon>
        <taxon>Peptostreptococcaceae</taxon>
        <taxon>Peptostreptococcus</taxon>
    </lineage>
</organism>
<dbReference type="NCBIfam" id="NF009975">
    <property type="entry name" value="PRK13436.1"/>
    <property type="match status" value="1"/>
</dbReference>
<keyword evidence="7 8" id="KW-0066">ATP synthesis</keyword>
<evidence type="ECO:0000256" key="6">
    <source>
        <dbReference type="ARBA" id="ARBA00023196"/>
    </source>
</evidence>
<dbReference type="InterPro" id="IPR020781">
    <property type="entry name" value="ATPase_OSCP/d_CS"/>
</dbReference>
<dbReference type="NCBIfam" id="NF004403">
    <property type="entry name" value="PRK05758.2-4"/>
    <property type="match status" value="1"/>
</dbReference>
<comment type="function">
    <text evidence="8">F(1)F(0) ATP synthase produces ATP from ADP in the presence of a proton or sodium gradient. F-type ATPases consist of two structural domains, F(1) containing the extramembraneous catalytic core and F(0) containing the membrane proton channel, linked together by a central stalk and a peripheral stalk. During catalysis, ATP synthesis in the catalytic domain of F(1) is coupled via a rotary mechanism of the central stalk subunits to proton translocation.</text>
</comment>
<reference evidence="9" key="1">
    <citation type="submission" date="2022-12" db="EMBL/GenBank/DDBJ databases">
        <title>Peptostreptococcus.</title>
        <authorList>
            <person name="Lee S.H."/>
        </authorList>
    </citation>
    <scope>NUCLEOTIDE SEQUENCE</scope>
    <source>
        <strain evidence="9">CBA3647</strain>
    </source>
</reference>
<evidence type="ECO:0000256" key="4">
    <source>
        <dbReference type="ARBA" id="ARBA00023065"/>
    </source>
</evidence>
<dbReference type="EMBL" id="CP114052">
    <property type="protein sequence ID" value="WAW15071.1"/>
    <property type="molecule type" value="Genomic_DNA"/>
</dbReference>
<dbReference type="PROSITE" id="PS00389">
    <property type="entry name" value="ATPASE_DELTA"/>
    <property type="match status" value="1"/>
</dbReference>
<keyword evidence="8" id="KW-1003">Cell membrane</keyword>